<reference evidence="1" key="2">
    <citation type="submission" date="2020-11" db="EMBL/GenBank/DDBJ databases">
        <authorList>
            <consortium name="NCBI Pathogen Detection Project"/>
        </authorList>
    </citation>
    <scope>NUCLEOTIDE SEQUENCE</scope>
    <source>
        <strain evidence="1">R404</strain>
    </source>
</reference>
<protein>
    <submittedName>
        <fullName evidence="1">Uncharacterized protein</fullName>
    </submittedName>
</protein>
<proteinExistence type="predicted"/>
<accession>A0AAN5RH14</accession>
<dbReference type="AlphaFoldDB" id="A0AAN5RH14"/>
<evidence type="ECO:0000313" key="1">
    <source>
        <dbReference type="EMBL" id="HAT1685441.1"/>
    </source>
</evidence>
<gene>
    <name evidence="1" type="ORF">I8Y21_006310</name>
</gene>
<sequence>VFLSRNHLALLRDDIRNGWFPSSGNAPSCGGTLSAELQLVAVWAEYCIRTLDMERESVFLFAVW</sequence>
<reference evidence="1" key="1">
    <citation type="journal article" date="2018" name="Genome Biol.">
        <title>SKESA: strategic k-mer extension for scrupulous assemblies.</title>
        <authorList>
            <person name="Souvorov A."/>
            <person name="Agarwala R."/>
            <person name="Lipman D.J."/>
        </authorList>
    </citation>
    <scope>NUCLEOTIDE SEQUENCE</scope>
    <source>
        <strain evidence="1">R404</strain>
    </source>
</reference>
<dbReference type="Proteomes" id="UP000856143">
    <property type="component" value="Unassembled WGS sequence"/>
</dbReference>
<organism evidence="1 2">
    <name type="scientific">Klebsiella oxytoca</name>
    <dbReference type="NCBI Taxonomy" id="571"/>
    <lineage>
        <taxon>Bacteria</taxon>
        <taxon>Pseudomonadati</taxon>
        <taxon>Pseudomonadota</taxon>
        <taxon>Gammaproteobacteria</taxon>
        <taxon>Enterobacterales</taxon>
        <taxon>Enterobacteriaceae</taxon>
        <taxon>Klebsiella/Raoultella group</taxon>
        <taxon>Klebsiella</taxon>
    </lineage>
</organism>
<feature type="non-terminal residue" evidence="1">
    <location>
        <position position="1"/>
    </location>
</feature>
<comment type="caution">
    <text evidence="1">The sequence shown here is derived from an EMBL/GenBank/DDBJ whole genome shotgun (WGS) entry which is preliminary data.</text>
</comment>
<dbReference type="EMBL" id="DACSEO010000210">
    <property type="protein sequence ID" value="HAT1685441.1"/>
    <property type="molecule type" value="Genomic_DNA"/>
</dbReference>
<evidence type="ECO:0000313" key="2">
    <source>
        <dbReference type="Proteomes" id="UP000856143"/>
    </source>
</evidence>
<name>A0AAN5RH14_KLEOX</name>